<dbReference type="EMBL" id="LBWG01000017">
    <property type="protein sequence ID" value="KKR03878.1"/>
    <property type="molecule type" value="Genomic_DNA"/>
</dbReference>
<evidence type="ECO:0000313" key="2">
    <source>
        <dbReference type="Proteomes" id="UP000033935"/>
    </source>
</evidence>
<comment type="caution">
    <text evidence="1">The sequence shown here is derived from an EMBL/GenBank/DDBJ whole genome shotgun (WGS) entry which is preliminary data.</text>
</comment>
<accession>A0A0G0ML43</accession>
<name>A0A0G0ML43_9BACT</name>
<gene>
    <name evidence="1" type="ORF">UT30_C0017G0017</name>
</gene>
<sequence>MIMHTAKLYGFTPGMDESQLEKVRAEDIIRAGIAAEARYALLPFSEDFLDKRIVFNNDKWLILDLKK</sequence>
<dbReference type="Proteomes" id="UP000033935">
    <property type="component" value="Unassembled WGS sequence"/>
</dbReference>
<reference evidence="1 2" key="1">
    <citation type="journal article" date="2015" name="Nature">
        <title>rRNA introns, odd ribosomes, and small enigmatic genomes across a large radiation of phyla.</title>
        <authorList>
            <person name="Brown C.T."/>
            <person name="Hug L.A."/>
            <person name="Thomas B.C."/>
            <person name="Sharon I."/>
            <person name="Castelle C.J."/>
            <person name="Singh A."/>
            <person name="Wilkins M.J."/>
            <person name="Williams K.H."/>
            <person name="Banfield J.F."/>
        </authorList>
    </citation>
    <scope>NUCLEOTIDE SEQUENCE [LARGE SCALE GENOMIC DNA]</scope>
</reference>
<evidence type="ECO:0000313" key="1">
    <source>
        <dbReference type="EMBL" id="KKR03878.1"/>
    </source>
</evidence>
<organism evidence="1 2">
    <name type="scientific">Candidatus Uhrbacteria bacterium GW2011_GWF2_39_13</name>
    <dbReference type="NCBI Taxonomy" id="1618995"/>
    <lineage>
        <taxon>Bacteria</taxon>
        <taxon>Candidatus Uhriibacteriota</taxon>
    </lineage>
</organism>
<proteinExistence type="predicted"/>
<protein>
    <submittedName>
        <fullName evidence="1">Uncharacterized protein</fullName>
    </submittedName>
</protein>
<dbReference type="AlphaFoldDB" id="A0A0G0ML43"/>